<feature type="domain" description="Xylose isomerase-like TIM barrel" evidence="1">
    <location>
        <begin position="23"/>
        <end position="259"/>
    </location>
</feature>
<keyword evidence="3" id="KW-1185">Reference proteome</keyword>
<dbReference type="EMBL" id="JAAOYM010000002">
    <property type="protein sequence ID" value="NIJ14734.1"/>
    <property type="molecule type" value="Genomic_DNA"/>
</dbReference>
<evidence type="ECO:0000259" key="1">
    <source>
        <dbReference type="Pfam" id="PF01261"/>
    </source>
</evidence>
<dbReference type="PANTHER" id="PTHR12110">
    <property type="entry name" value="HYDROXYPYRUVATE ISOMERASE"/>
    <property type="match status" value="1"/>
</dbReference>
<dbReference type="RefSeq" id="WP_167177107.1">
    <property type="nucleotide sequence ID" value="NZ_JAAOYM010000002.1"/>
</dbReference>
<proteinExistence type="predicted"/>
<dbReference type="Gene3D" id="3.20.20.150">
    <property type="entry name" value="Divalent-metal-dependent TIM barrel enzymes"/>
    <property type="match status" value="1"/>
</dbReference>
<sequence>MAAAIRVGLSTASVWPLRAGEGFELAAALGYDGVEVMVWADPESQSVSALRNRSRTTGMPVLSIHSPSLLITQRVWSPDPVVRLRRSVEAAVELEARTVVVHPPFRWQRRYGDAFAELLVELEEESGVEIAVENMFKVRPPGGAKTSRISAFRPSIDPTDVGYRHYTLDLSHTAAAGMDAMLLAKRMGERLSHVHLADGTGIPKDEHLVPGRGNQPCARLLEHLVEHGYSGHVVLEVNTRGARYMARRAKDLAEALLFTRLHLGQ</sequence>
<dbReference type="SUPFAM" id="SSF51658">
    <property type="entry name" value="Xylose isomerase-like"/>
    <property type="match status" value="1"/>
</dbReference>
<organism evidence="2 3">
    <name type="scientific">Saccharomonospora amisosensis</name>
    <dbReference type="NCBI Taxonomy" id="1128677"/>
    <lineage>
        <taxon>Bacteria</taxon>
        <taxon>Bacillati</taxon>
        <taxon>Actinomycetota</taxon>
        <taxon>Actinomycetes</taxon>
        <taxon>Pseudonocardiales</taxon>
        <taxon>Pseudonocardiaceae</taxon>
        <taxon>Saccharomonospora</taxon>
    </lineage>
</organism>
<dbReference type="PANTHER" id="PTHR12110:SF47">
    <property type="match status" value="1"/>
</dbReference>
<keyword evidence="2" id="KW-0413">Isomerase</keyword>
<dbReference type="InterPro" id="IPR050312">
    <property type="entry name" value="IolE/XylAMocC-like"/>
</dbReference>
<accession>A0A7X5UUX8</accession>
<dbReference type="Proteomes" id="UP000545493">
    <property type="component" value="Unassembled WGS sequence"/>
</dbReference>
<dbReference type="AlphaFoldDB" id="A0A7X5UUX8"/>
<evidence type="ECO:0000313" key="3">
    <source>
        <dbReference type="Proteomes" id="UP000545493"/>
    </source>
</evidence>
<name>A0A7X5UUX8_9PSEU</name>
<dbReference type="GO" id="GO:0016853">
    <property type="term" value="F:isomerase activity"/>
    <property type="evidence" value="ECO:0007669"/>
    <property type="project" value="UniProtKB-KW"/>
</dbReference>
<dbReference type="Pfam" id="PF01261">
    <property type="entry name" value="AP_endonuc_2"/>
    <property type="match status" value="1"/>
</dbReference>
<reference evidence="2 3" key="1">
    <citation type="submission" date="2020-03" db="EMBL/GenBank/DDBJ databases">
        <title>Sequencing the genomes of 1000 actinobacteria strains.</title>
        <authorList>
            <person name="Klenk H.-P."/>
        </authorList>
    </citation>
    <scope>NUCLEOTIDE SEQUENCE [LARGE SCALE GENOMIC DNA]</scope>
    <source>
        <strain evidence="2 3">DSM 45685</strain>
    </source>
</reference>
<comment type="caution">
    <text evidence="2">The sequence shown here is derived from an EMBL/GenBank/DDBJ whole genome shotgun (WGS) entry which is preliminary data.</text>
</comment>
<evidence type="ECO:0000313" key="2">
    <source>
        <dbReference type="EMBL" id="NIJ14734.1"/>
    </source>
</evidence>
<dbReference type="InterPro" id="IPR036237">
    <property type="entry name" value="Xyl_isomerase-like_sf"/>
</dbReference>
<dbReference type="InterPro" id="IPR013022">
    <property type="entry name" value="Xyl_isomerase-like_TIM-brl"/>
</dbReference>
<gene>
    <name evidence="2" type="ORF">FHU38_005135</name>
</gene>
<protein>
    <submittedName>
        <fullName evidence="2">Sugar phosphate isomerase/epimerase</fullName>
    </submittedName>
</protein>